<dbReference type="InterPro" id="IPR011701">
    <property type="entry name" value="MFS"/>
</dbReference>
<evidence type="ECO:0000259" key="8">
    <source>
        <dbReference type="PROSITE" id="PS50850"/>
    </source>
</evidence>
<keyword evidence="3" id="KW-0813">Transport</keyword>
<feature type="transmembrane region" description="Helical" evidence="7">
    <location>
        <begin position="280"/>
        <end position="302"/>
    </location>
</feature>
<keyword evidence="4 7" id="KW-0812">Transmembrane</keyword>
<evidence type="ECO:0000256" key="3">
    <source>
        <dbReference type="ARBA" id="ARBA00022448"/>
    </source>
</evidence>
<proteinExistence type="inferred from homology"/>
<evidence type="ECO:0000256" key="2">
    <source>
        <dbReference type="ARBA" id="ARBA00008335"/>
    </source>
</evidence>
<comment type="similarity">
    <text evidence="2">Belongs to the major facilitator superfamily.</text>
</comment>
<evidence type="ECO:0000313" key="10">
    <source>
        <dbReference type="Proteomes" id="UP001596137"/>
    </source>
</evidence>
<feature type="transmembrane region" description="Helical" evidence="7">
    <location>
        <begin position="146"/>
        <end position="166"/>
    </location>
</feature>
<keyword evidence="10" id="KW-1185">Reference proteome</keyword>
<name>A0ABW1NVC0_9ACTN</name>
<evidence type="ECO:0000256" key="6">
    <source>
        <dbReference type="ARBA" id="ARBA00023136"/>
    </source>
</evidence>
<organism evidence="9 10">
    <name type="scientific">Sphaerisporangium aureirubrum</name>
    <dbReference type="NCBI Taxonomy" id="1544736"/>
    <lineage>
        <taxon>Bacteria</taxon>
        <taxon>Bacillati</taxon>
        <taxon>Actinomycetota</taxon>
        <taxon>Actinomycetes</taxon>
        <taxon>Streptosporangiales</taxon>
        <taxon>Streptosporangiaceae</taxon>
        <taxon>Sphaerisporangium</taxon>
    </lineage>
</organism>
<dbReference type="Proteomes" id="UP001596137">
    <property type="component" value="Unassembled WGS sequence"/>
</dbReference>
<dbReference type="PANTHER" id="PTHR23514:SF3">
    <property type="entry name" value="BYPASS OF STOP CODON PROTEIN 6"/>
    <property type="match status" value="1"/>
</dbReference>
<dbReference type="Gene3D" id="1.20.1250.20">
    <property type="entry name" value="MFS general substrate transporter like domains"/>
    <property type="match status" value="2"/>
</dbReference>
<evidence type="ECO:0000256" key="1">
    <source>
        <dbReference type="ARBA" id="ARBA00004651"/>
    </source>
</evidence>
<evidence type="ECO:0000313" key="9">
    <source>
        <dbReference type="EMBL" id="MFC6086868.1"/>
    </source>
</evidence>
<keyword evidence="6 7" id="KW-0472">Membrane</keyword>
<feature type="transmembrane region" description="Helical" evidence="7">
    <location>
        <begin position="87"/>
        <end position="107"/>
    </location>
</feature>
<evidence type="ECO:0000256" key="4">
    <source>
        <dbReference type="ARBA" id="ARBA00022692"/>
    </source>
</evidence>
<dbReference type="InterPro" id="IPR036259">
    <property type="entry name" value="MFS_trans_sf"/>
</dbReference>
<dbReference type="EMBL" id="JBHSRF010000104">
    <property type="protein sequence ID" value="MFC6086868.1"/>
    <property type="molecule type" value="Genomic_DNA"/>
</dbReference>
<evidence type="ECO:0000256" key="7">
    <source>
        <dbReference type="SAM" id="Phobius"/>
    </source>
</evidence>
<protein>
    <submittedName>
        <fullName evidence="9">MFS transporter</fullName>
    </submittedName>
</protein>
<dbReference type="InterPro" id="IPR020846">
    <property type="entry name" value="MFS_dom"/>
</dbReference>
<feature type="transmembrane region" description="Helical" evidence="7">
    <location>
        <begin position="314"/>
        <end position="333"/>
    </location>
</feature>
<feature type="transmembrane region" description="Helical" evidence="7">
    <location>
        <begin position="246"/>
        <end position="268"/>
    </location>
</feature>
<gene>
    <name evidence="9" type="ORF">ACFP1K_37285</name>
</gene>
<dbReference type="SUPFAM" id="SSF103473">
    <property type="entry name" value="MFS general substrate transporter"/>
    <property type="match status" value="1"/>
</dbReference>
<dbReference type="PROSITE" id="PS50850">
    <property type="entry name" value="MFS"/>
    <property type="match status" value="1"/>
</dbReference>
<evidence type="ECO:0000256" key="5">
    <source>
        <dbReference type="ARBA" id="ARBA00022989"/>
    </source>
</evidence>
<keyword evidence="5 7" id="KW-1133">Transmembrane helix</keyword>
<accession>A0ABW1NVC0</accession>
<feature type="transmembrane region" description="Helical" evidence="7">
    <location>
        <begin position="24"/>
        <end position="47"/>
    </location>
</feature>
<feature type="transmembrane region" description="Helical" evidence="7">
    <location>
        <begin position="339"/>
        <end position="361"/>
    </location>
</feature>
<dbReference type="RefSeq" id="WP_380762467.1">
    <property type="nucleotide sequence ID" value="NZ_JBHSRF010000104.1"/>
</dbReference>
<dbReference type="PANTHER" id="PTHR23514">
    <property type="entry name" value="BYPASS OF STOP CODON PROTEIN 6"/>
    <property type="match status" value="1"/>
</dbReference>
<feature type="transmembrane region" description="Helical" evidence="7">
    <location>
        <begin position="373"/>
        <end position="394"/>
    </location>
</feature>
<feature type="domain" description="Major facilitator superfamily (MFS) profile" evidence="8">
    <location>
        <begin position="22"/>
        <end position="425"/>
    </location>
</feature>
<dbReference type="InterPro" id="IPR051788">
    <property type="entry name" value="MFS_Transporter"/>
</dbReference>
<reference evidence="10" key="1">
    <citation type="journal article" date="2019" name="Int. J. Syst. Evol. Microbiol.">
        <title>The Global Catalogue of Microorganisms (GCM) 10K type strain sequencing project: providing services to taxonomists for standard genome sequencing and annotation.</title>
        <authorList>
            <consortium name="The Broad Institute Genomics Platform"/>
            <consortium name="The Broad Institute Genome Sequencing Center for Infectious Disease"/>
            <person name="Wu L."/>
            <person name="Ma J."/>
        </authorList>
    </citation>
    <scope>NUCLEOTIDE SEQUENCE [LARGE SCALE GENOMIC DNA]</scope>
    <source>
        <strain evidence="10">JCM 30346</strain>
    </source>
</reference>
<feature type="transmembrane region" description="Helical" evidence="7">
    <location>
        <begin position="113"/>
        <end position="134"/>
    </location>
</feature>
<sequence length="434" mass="43164">MSSSTSARLSETGPVRLIRDRVTWLIYLQLVIFATYLYGMSAALPLLRIDQGVSQAVAGLHGTAMAVGGILTGLVIPWLVSRFGRGPATWIGVFTTACGALLVVLTSALPGTLLGYGLASGGGTVTLYVGMSVLSGHHGQAGPAAINEANAVGVTVGIGASYLISVLGQSTLGWRAGILITPIAAVLLLIVMGRVRLPAADAPPIGAPPADAPPIGASASTADVPAAEAPPVATPSGKNAPAPLGLPFHAACAVLFCLVATEFLFNVWAAKLLADQTGMAAAAAATGLTAFTAGIAVGRFATARLALRYAPTPLLVAALAITLVGWAVFWLSGGPVAGYLGLALSGLGVAVQFPLGLSRIIAASGGRPDRAAATASIWASVAVGVGPFALGAIADGLGTRTAFLMVPVLIALAYAGIALSSRRASPALDGAGQG</sequence>
<comment type="caution">
    <text evidence="9">The sequence shown here is derived from an EMBL/GenBank/DDBJ whole genome shotgun (WGS) entry which is preliminary data.</text>
</comment>
<feature type="transmembrane region" description="Helical" evidence="7">
    <location>
        <begin position="59"/>
        <end position="80"/>
    </location>
</feature>
<comment type="subcellular location">
    <subcellularLocation>
        <location evidence="1">Cell membrane</location>
        <topology evidence="1">Multi-pass membrane protein</topology>
    </subcellularLocation>
</comment>
<feature type="transmembrane region" description="Helical" evidence="7">
    <location>
        <begin position="172"/>
        <end position="191"/>
    </location>
</feature>
<feature type="transmembrane region" description="Helical" evidence="7">
    <location>
        <begin position="400"/>
        <end position="419"/>
    </location>
</feature>
<dbReference type="Pfam" id="PF07690">
    <property type="entry name" value="MFS_1"/>
    <property type="match status" value="1"/>
</dbReference>